<keyword evidence="2" id="KW-1185">Reference proteome</keyword>
<name>A0A2G9H3R6_9LAMI</name>
<dbReference type="EMBL" id="NKXS01002778">
    <property type="protein sequence ID" value="PIN12146.1"/>
    <property type="molecule type" value="Genomic_DNA"/>
</dbReference>
<sequence>MANPGYLRRLKDYTVDHLVEFGAGDLARSFNVMVHLGEKLKRSREVEKKCFEENGKLKEELSQVTDERNFLKEKYSWEVKFARKFLESVVGQNWTENMKTDATQAFKEFEEFKNVVLNEAADIYE</sequence>
<proteinExistence type="predicted"/>
<dbReference type="AlphaFoldDB" id="A0A2G9H3R6"/>
<dbReference type="Proteomes" id="UP000231279">
    <property type="component" value="Unassembled WGS sequence"/>
</dbReference>
<gene>
    <name evidence="1" type="ORF">CDL12_15246</name>
</gene>
<evidence type="ECO:0000313" key="1">
    <source>
        <dbReference type="EMBL" id="PIN12146.1"/>
    </source>
</evidence>
<accession>A0A2G9H3R6</accession>
<comment type="caution">
    <text evidence="1">The sequence shown here is derived from an EMBL/GenBank/DDBJ whole genome shotgun (WGS) entry which is preliminary data.</text>
</comment>
<protein>
    <submittedName>
        <fullName evidence="1">Uncharacterized protein</fullName>
    </submittedName>
</protein>
<evidence type="ECO:0000313" key="2">
    <source>
        <dbReference type="Proteomes" id="UP000231279"/>
    </source>
</evidence>
<reference evidence="2" key="1">
    <citation type="journal article" date="2018" name="Gigascience">
        <title>Genome assembly of the Pink Ipe (Handroanthus impetiginosus, Bignoniaceae), a highly valued, ecologically keystone Neotropical timber forest tree.</title>
        <authorList>
            <person name="Silva-Junior O.B."/>
            <person name="Grattapaglia D."/>
            <person name="Novaes E."/>
            <person name="Collevatti R.G."/>
        </authorList>
    </citation>
    <scope>NUCLEOTIDE SEQUENCE [LARGE SCALE GENOMIC DNA]</scope>
    <source>
        <strain evidence="2">cv. UFG-1</strain>
    </source>
</reference>
<organism evidence="1 2">
    <name type="scientific">Handroanthus impetiginosus</name>
    <dbReference type="NCBI Taxonomy" id="429701"/>
    <lineage>
        <taxon>Eukaryota</taxon>
        <taxon>Viridiplantae</taxon>
        <taxon>Streptophyta</taxon>
        <taxon>Embryophyta</taxon>
        <taxon>Tracheophyta</taxon>
        <taxon>Spermatophyta</taxon>
        <taxon>Magnoliopsida</taxon>
        <taxon>eudicotyledons</taxon>
        <taxon>Gunneridae</taxon>
        <taxon>Pentapetalae</taxon>
        <taxon>asterids</taxon>
        <taxon>lamiids</taxon>
        <taxon>Lamiales</taxon>
        <taxon>Bignoniaceae</taxon>
        <taxon>Crescentiina</taxon>
        <taxon>Tabebuia alliance</taxon>
        <taxon>Handroanthus</taxon>
    </lineage>
</organism>
<dbReference type="OrthoDB" id="928909at2759"/>